<sequence length="98" mass="10949">MRREDAYLREGHTARTLVREPGLRIILIAMKAGARMAEHRASETVSVHALSGHVRLGLPDKTVELPFGRLLVLEKGLRHDVEAIEESAFLLTLGWKSP</sequence>
<dbReference type="SUPFAM" id="SSF51182">
    <property type="entry name" value="RmlC-like cupins"/>
    <property type="match status" value="1"/>
</dbReference>
<evidence type="ECO:0000313" key="2">
    <source>
        <dbReference type="Proteomes" id="UP000533080"/>
    </source>
</evidence>
<dbReference type="EMBL" id="JABFNT010000116">
    <property type="protein sequence ID" value="NOJ82171.1"/>
    <property type="molecule type" value="Genomic_DNA"/>
</dbReference>
<dbReference type="InterPro" id="IPR014710">
    <property type="entry name" value="RmlC-like_jellyroll"/>
</dbReference>
<dbReference type="Gene3D" id="2.60.120.10">
    <property type="entry name" value="Jelly Rolls"/>
    <property type="match status" value="1"/>
</dbReference>
<dbReference type="AlphaFoldDB" id="A0A7Y4IMU9"/>
<gene>
    <name evidence="1" type="ORF">HNV28_28250</name>
</gene>
<reference evidence="1 2" key="1">
    <citation type="submission" date="2020-05" db="EMBL/GenBank/DDBJ databases">
        <authorList>
            <person name="Whitworth D."/>
        </authorList>
    </citation>
    <scope>NUCLEOTIDE SEQUENCE [LARGE SCALE GENOMIC DNA]</scope>
    <source>
        <strain evidence="1 2">AM005</strain>
    </source>
</reference>
<proteinExistence type="predicted"/>
<accession>A0A7Y4IMU9</accession>
<name>A0A7Y4IMU9_MYXXA</name>
<dbReference type="Proteomes" id="UP000533080">
    <property type="component" value="Unassembled WGS sequence"/>
</dbReference>
<protein>
    <submittedName>
        <fullName evidence="1">Cupin domain-containing protein</fullName>
    </submittedName>
</protein>
<dbReference type="CDD" id="cd02230">
    <property type="entry name" value="cupin_HP0902-like"/>
    <property type="match status" value="1"/>
</dbReference>
<comment type="caution">
    <text evidence="1">The sequence shown here is derived from an EMBL/GenBank/DDBJ whole genome shotgun (WGS) entry which is preliminary data.</text>
</comment>
<organism evidence="1 2">
    <name type="scientific">Myxococcus xanthus</name>
    <dbReference type="NCBI Taxonomy" id="34"/>
    <lineage>
        <taxon>Bacteria</taxon>
        <taxon>Pseudomonadati</taxon>
        <taxon>Myxococcota</taxon>
        <taxon>Myxococcia</taxon>
        <taxon>Myxococcales</taxon>
        <taxon>Cystobacterineae</taxon>
        <taxon>Myxococcaceae</taxon>
        <taxon>Myxococcus</taxon>
    </lineage>
</organism>
<evidence type="ECO:0000313" key="1">
    <source>
        <dbReference type="EMBL" id="NOJ82171.1"/>
    </source>
</evidence>
<dbReference type="InterPro" id="IPR011051">
    <property type="entry name" value="RmlC_Cupin_sf"/>
</dbReference>